<dbReference type="InterPro" id="IPR029058">
    <property type="entry name" value="AB_hydrolase_fold"/>
</dbReference>
<dbReference type="GO" id="GO:0016787">
    <property type="term" value="F:hydrolase activity"/>
    <property type="evidence" value="ECO:0007669"/>
    <property type="project" value="UniProtKB-KW"/>
</dbReference>
<evidence type="ECO:0000256" key="2">
    <source>
        <dbReference type="ARBA" id="ARBA00038334"/>
    </source>
</evidence>
<dbReference type="PRINTS" id="PR00412">
    <property type="entry name" value="EPOXHYDRLASE"/>
</dbReference>
<dbReference type="EMBL" id="FJUY01000002">
    <property type="protein sequence ID" value="CZT16010.1"/>
    <property type="molecule type" value="Genomic_DNA"/>
</dbReference>
<reference evidence="4 5" key="1">
    <citation type="submission" date="2016-03" db="EMBL/GenBank/DDBJ databases">
        <authorList>
            <person name="Ploux O."/>
        </authorList>
    </citation>
    <scope>NUCLEOTIDE SEQUENCE [LARGE SCALE GENOMIC DNA]</scope>
    <source>
        <strain evidence="4 5">URUG2</strain>
    </source>
</reference>
<evidence type="ECO:0000313" key="5">
    <source>
        <dbReference type="Proteomes" id="UP000225277"/>
    </source>
</evidence>
<evidence type="ECO:0000256" key="1">
    <source>
        <dbReference type="ARBA" id="ARBA00022801"/>
    </source>
</evidence>
<sequence length="333" mass="37550">MDQLEEKHLETSRGFHYRYYVSPAASADASKPAIVLCHGWPDSADLWQFVVPQLLKSKLRLIVPDLLGAGQSSKPINPEAFEIKGMVDDMMEVLKSENITQQIIPMGHDWGSYLAQRLYLLNKDRMAGLITLNVAFQPPRADAFDLETFNAYTEKVVGYPIFAYWLLFADPEGPKLMEQHLESLWYAIHGEDPAQMKNLFCVRGAIKEWVEKDRKDSPLKPYARNEELKNAWIDSKKSGGLVSQGCWYRATAENIHQATESKLDGHVDLPYLFIGADGDAVCRTDAIEGPKSMGLLKNLQVEEVHSGHWSPFEAPDDIARIVLEWLAKNGFSA</sequence>
<evidence type="ECO:0000259" key="3">
    <source>
        <dbReference type="Pfam" id="PF00561"/>
    </source>
</evidence>
<dbReference type="GeneID" id="35597077"/>
<accession>A0A2D3UT97</accession>
<proteinExistence type="inferred from homology"/>
<name>A0A2D3UT97_9PEZI</name>
<dbReference type="InterPro" id="IPR000073">
    <property type="entry name" value="AB_hydrolase_1"/>
</dbReference>
<dbReference type="OrthoDB" id="284184at2759"/>
<dbReference type="Proteomes" id="UP000225277">
    <property type="component" value="Unassembled WGS sequence"/>
</dbReference>
<protein>
    <submittedName>
        <fullName evidence="4">Related to epoxide hydrolase</fullName>
    </submittedName>
</protein>
<comment type="similarity">
    <text evidence="2">Belongs to the AB hydrolase superfamily. Epoxide hydrolase family.</text>
</comment>
<keyword evidence="5" id="KW-1185">Reference proteome</keyword>
<keyword evidence="1 4" id="KW-0378">Hydrolase</keyword>
<dbReference type="RefSeq" id="XP_023622903.1">
    <property type="nucleotide sequence ID" value="XM_023767135.1"/>
</dbReference>
<dbReference type="AlphaFoldDB" id="A0A2D3UT97"/>
<dbReference type="STRING" id="112498.A0A2D3UT97"/>
<dbReference type="PANTHER" id="PTHR43329">
    <property type="entry name" value="EPOXIDE HYDROLASE"/>
    <property type="match status" value="1"/>
</dbReference>
<gene>
    <name evidence="4" type="ORF">RCC_01850</name>
</gene>
<organism evidence="4 5">
    <name type="scientific">Ramularia collo-cygni</name>
    <dbReference type="NCBI Taxonomy" id="112498"/>
    <lineage>
        <taxon>Eukaryota</taxon>
        <taxon>Fungi</taxon>
        <taxon>Dikarya</taxon>
        <taxon>Ascomycota</taxon>
        <taxon>Pezizomycotina</taxon>
        <taxon>Dothideomycetes</taxon>
        <taxon>Dothideomycetidae</taxon>
        <taxon>Mycosphaerellales</taxon>
        <taxon>Mycosphaerellaceae</taxon>
        <taxon>Ramularia</taxon>
    </lineage>
</organism>
<evidence type="ECO:0000313" key="4">
    <source>
        <dbReference type="EMBL" id="CZT16010.1"/>
    </source>
</evidence>
<dbReference type="InterPro" id="IPR000639">
    <property type="entry name" value="Epox_hydrolase-like"/>
</dbReference>
<dbReference type="SUPFAM" id="SSF53474">
    <property type="entry name" value="alpha/beta-Hydrolases"/>
    <property type="match status" value="1"/>
</dbReference>
<dbReference type="Pfam" id="PF00561">
    <property type="entry name" value="Abhydrolase_1"/>
    <property type="match status" value="1"/>
</dbReference>
<dbReference type="Gene3D" id="3.40.50.1820">
    <property type="entry name" value="alpha/beta hydrolase"/>
    <property type="match status" value="1"/>
</dbReference>
<feature type="domain" description="AB hydrolase-1" evidence="3">
    <location>
        <begin position="32"/>
        <end position="315"/>
    </location>
</feature>